<evidence type="ECO:0000313" key="21">
    <source>
        <dbReference type="EMBL" id="ELQ35383.1"/>
    </source>
</evidence>
<evidence type="ECO:0000256" key="6">
    <source>
        <dbReference type="ARBA" id="ARBA00022737"/>
    </source>
</evidence>
<dbReference type="Gene3D" id="3.30.470.30">
    <property type="entry name" value="DNA ligase/mRNA capping enzyme"/>
    <property type="match status" value="1"/>
</dbReference>
<dbReference type="SUPFAM" id="SSF52113">
    <property type="entry name" value="BRCT domain"/>
    <property type="match status" value="2"/>
</dbReference>
<dbReference type="CDD" id="cd07968">
    <property type="entry name" value="OBF_DNA_ligase_IV"/>
    <property type="match status" value="1"/>
</dbReference>
<dbReference type="InterPro" id="IPR001357">
    <property type="entry name" value="BRCT_dom"/>
</dbReference>
<feature type="region of interest" description="Disordered" evidence="18">
    <location>
        <begin position="59"/>
        <end position="81"/>
    </location>
</feature>
<keyword evidence="10" id="KW-0460">Magnesium</keyword>
<evidence type="ECO:0000256" key="2">
    <source>
        <dbReference type="ARBA" id="ARBA00004123"/>
    </source>
</evidence>
<dbReference type="Pfam" id="PF04675">
    <property type="entry name" value="DNA_ligase_A_N"/>
    <property type="match status" value="1"/>
</dbReference>
<comment type="function">
    <text evidence="15">DNA ligase involved in DNA non-homologous end joining (NHEJ); required for double-strand break (DSB) repair.</text>
</comment>
<evidence type="ECO:0000256" key="3">
    <source>
        <dbReference type="ARBA" id="ARBA00007572"/>
    </source>
</evidence>
<dbReference type="FunFam" id="2.40.50.140:FF:000234">
    <property type="entry name" value="DNA ligase"/>
    <property type="match status" value="1"/>
</dbReference>
<feature type="domain" description="ATP-dependent DNA ligase family profile" evidence="19">
    <location>
        <begin position="421"/>
        <end position="555"/>
    </location>
</feature>
<feature type="domain" description="BRCT" evidence="20">
    <location>
        <begin position="896"/>
        <end position="1000"/>
    </location>
</feature>
<dbReference type="Gene3D" id="3.40.50.10190">
    <property type="entry name" value="BRCT domain"/>
    <property type="match status" value="2"/>
</dbReference>
<dbReference type="Gene3D" id="1.10.3260.10">
    <property type="entry name" value="DNA ligase, ATP-dependent, N-terminal domain"/>
    <property type="match status" value="1"/>
</dbReference>
<dbReference type="InterPro" id="IPR029710">
    <property type="entry name" value="LIG4"/>
</dbReference>
<evidence type="ECO:0000259" key="19">
    <source>
        <dbReference type="PROSITE" id="PS50160"/>
    </source>
</evidence>
<dbReference type="SUPFAM" id="SSF117018">
    <property type="entry name" value="ATP-dependent DNA ligase DNA-binding domain"/>
    <property type="match status" value="1"/>
</dbReference>
<reference evidence="21" key="1">
    <citation type="journal article" date="2012" name="PLoS Genet.">
        <title>Comparative analysis of the genomes of two field isolates of the rice blast fungus Magnaporthe oryzae.</title>
        <authorList>
            <person name="Xue M."/>
            <person name="Yang J."/>
            <person name="Li Z."/>
            <person name="Hu S."/>
            <person name="Yao N."/>
            <person name="Dean R.A."/>
            <person name="Zhao W."/>
            <person name="Shen M."/>
            <person name="Zhang H."/>
            <person name="Li C."/>
            <person name="Liu L."/>
            <person name="Cao L."/>
            <person name="Xu X."/>
            <person name="Xing Y."/>
            <person name="Hsiang T."/>
            <person name="Zhang Z."/>
            <person name="Xu J.R."/>
            <person name="Peng Y.L."/>
        </authorList>
    </citation>
    <scope>NUCLEOTIDE SEQUENCE</scope>
    <source>
        <strain evidence="21">Y34</strain>
    </source>
</reference>
<dbReference type="FunFam" id="3.30.470.30:FF:000013">
    <property type="entry name" value="DNA ligase"/>
    <property type="match status" value="1"/>
</dbReference>
<keyword evidence="13" id="KW-0539">Nucleus</keyword>
<dbReference type="GO" id="GO:0006303">
    <property type="term" value="P:double-strand break repair via nonhomologous end joining"/>
    <property type="evidence" value="ECO:0007669"/>
    <property type="project" value="TreeGrafter"/>
</dbReference>
<evidence type="ECO:0000256" key="15">
    <source>
        <dbReference type="ARBA" id="ARBA00043870"/>
    </source>
</evidence>
<feature type="region of interest" description="Disordered" evidence="18">
    <location>
        <begin position="1061"/>
        <end position="1097"/>
    </location>
</feature>
<keyword evidence="7 16" id="KW-0547">Nucleotide-binding</keyword>
<keyword evidence="8 16" id="KW-0227">DNA damage</keyword>
<dbReference type="PROSITE" id="PS50172">
    <property type="entry name" value="BRCT"/>
    <property type="match status" value="2"/>
</dbReference>
<evidence type="ECO:0000256" key="10">
    <source>
        <dbReference type="ARBA" id="ARBA00022842"/>
    </source>
</evidence>
<keyword evidence="9 16" id="KW-0067">ATP-binding</keyword>
<dbReference type="GO" id="GO:0046872">
    <property type="term" value="F:metal ion binding"/>
    <property type="evidence" value="ECO:0007669"/>
    <property type="project" value="UniProtKB-KW"/>
</dbReference>
<dbReference type="InterPro" id="IPR000977">
    <property type="entry name" value="DNA_ligase_ATP-dep"/>
</dbReference>
<protein>
    <recommendedName>
        <fullName evidence="16">DNA ligase</fullName>
        <ecNumber evidence="16">6.5.1.1</ecNumber>
    </recommendedName>
</protein>
<dbReference type="FunFam" id="1.10.3260.10:FF:000008">
    <property type="entry name" value="DNA ligase 4"/>
    <property type="match status" value="1"/>
</dbReference>
<evidence type="ECO:0000256" key="11">
    <source>
        <dbReference type="ARBA" id="ARBA00023172"/>
    </source>
</evidence>
<dbReference type="EC" id="6.5.1.1" evidence="16"/>
<evidence type="ECO:0000259" key="20">
    <source>
        <dbReference type="PROSITE" id="PS50172"/>
    </source>
</evidence>
<dbReference type="InterPro" id="IPR044125">
    <property type="entry name" value="Adenylation_DNA_ligase_IV"/>
</dbReference>
<evidence type="ECO:0000256" key="7">
    <source>
        <dbReference type="ARBA" id="ARBA00022741"/>
    </source>
</evidence>
<evidence type="ECO:0000256" key="4">
    <source>
        <dbReference type="ARBA" id="ARBA00022598"/>
    </source>
</evidence>
<feature type="domain" description="BRCT" evidence="20">
    <location>
        <begin position="734"/>
        <end position="815"/>
    </location>
</feature>
<dbReference type="PROSITE" id="PS00697">
    <property type="entry name" value="DNA_LIGASE_A1"/>
    <property type="match status" value="1"/>
</dbReference>
<dbReference type="SUPFAM" id="SSF56091">
    <property type="entry name" value="DNA ligase/mRNA capping enzyme, catalytic domain"/>
    <property type="match status" value="1"/>
</dbReference>
<dbReference type="InterPro" id="IPR012340">
    <property type="entry name" value="NA-bd_OB-fold"/>
</dbReference>
<comment type="catalytic activity">
    <reaction evidence="14 16">
        <text>ATP + (deoxyribonucleotide)n-3'-hydroxyl + 5'-phospho-(deoxyribonucleotide)m = (deoxyribonucleotide)n+m + AMP + diphosphate.</text>
        <dbReference type="EC" id="6.5.1.1"/>
    </reaction>
</comment>
<organism evidence="21">
    <name type="scientific">Pyricularia oryzae (strain Y34)</name>
    <name type="common">Rice blast fungus</name>
    <name type="synonym">Magnaporthe oryzae</name>
    <dbReference type="NCBI Taxonomy" id="1143189"/>
    <lineage>
        <taxon>Eukaryota</taxon>
        <taxon>Fungi</taxon>
        <taxon>Dikarya</taxon>
        <taxon>Ascomycota</taxon>
        <taxon>Pezizomycotina</taxon>
        <taxon>Sordariomycetes</taxon>
        <taxon>Sordariomycetidae</taxon>
        <taxon>Magnaporthales</taxon>
        <taxon>Pyriculariaceae</taxon>
        <taxon>Pyricularia</taxon>
    </lineage>
</organism>
<evidence type="ECO:0000256" key="13">
    <source>
        <dbReference type="ARBA" id="ARBA00023242"/>
    </source>
</evidence>
<dbReference type="Pfam" id="PF16589">
    <property type="entry name" value="BRCT_2"/>
    <property type="match status" value="1"/>
</dbReference>
<evidence type="ECO:0000256" key="14">
    <source>
        <dbReference type="ARBA" id="ARBA00034003"/>
    </source>
</evidence>
<dbReference type="GO" id="GO:0032807">
    <property type="term" value="C:DNA ligase IV complex"/>
    <property type="evidence" value="ECO:0007669"/>
    <property type="project" value="TreeGrafter"/>
</dbReference>
<sequence>MSRIKREDTSQEAVDEDSLQYSFGDAGLGEVDEKYPNRPRNHSQTLVFSELFTNLFNPLNEHKNRRGPGGPAGRKGGPRLSPHEQRRLIIRRFIDRWRSEVGNDFYPALRLILPDKDRDRGVYGLKESAIGKLLVKLIKIAPDSEDGQNLLKWKLPGQTFASRMAGDFAGRCFETLSKRQMRMTPGDMRIGEVNSLLDKLAAASGEAEQLPIFQTFYERMNAEEMMWLIRMILKAMKIGASERTFLYQWHPDAEALFNVSSSLRRVCWELYDPALRLEQEDTRVTLMQCFQPQLAQFQPHSPNFATMVQDLGVTDEDRRFWIEEKLDGERMQLHMIDDDDHPGGKRFSFWSRKGKDYTYLYGNGFQDDNSALTRHLSDAFDPRVSNLILDGEMVTWDPKIDKMVPFGTLKTAALLGQKTPFDDTNERPLFRIFDILYLNDTALTKNSLQDRRKALAQVVRDVHRRLEIHPYEEATSADAVEPLLRKVVADSSEGLVLKNPRSVYRLNSRNNDWIKVKPEYMSEFGESLDCVVIGGYYGSGHRGGTISSFLCGLRVGENHIKAGANPEKCISFFKVGGGFKAEDYAQIRHLTEGKWMDWDPKKPPSEFIELGGGEKYQYERPDVWIRPKDSIVVSVKAASIGASPQFAMQITLRFPRFRRLRTDRTWDSALDVDDFMKLKEDAEQQVKEKKEMKIEDRKRRPQKRARREILIAGQDPDTAMADQKPAAGQAQTGRTRSVFEGRKFCVMTDCVKPIRKTKAQLESLIKAHGGTLSQQTDPQPWKYLIADKYGIKVASLLKRDSEVDIIRPNWVLDCLDQDGVEFLLPFEEKHLLNASEATKQTAEFQVDEYGDSYMRAVDVDELKQIAEGIPKFEDADSFDVDEFLDSLESAGCEMTGLGFVFRRCIVLVAGVAGTPKHYLDILRSYIRFGGGTVVDNLQSQGLTHVVVAGDSNEGAAARELAAELRHRISLLRRPPRLVTRQWVDESWKEKTLLDEEAYHVASLSTQKSTSSLSLANGKEQTITNIAQTRPQHAAVGELPVDAGDPDLDALGPLVGGTLDALGGGDDAEHDDAAGAPLAQGLDGGGAGATRGDDGVQDEGQARDLVGIAGGALRQVVGQVVVVLDGLEGRRLPVQA</sequence>
<feature type="compositionally biased region" description="Basic and acidic residues" evidence="18">
    <location>
        <begin position="687"/>
        <end position="698"/>
    </location>
</feature>
<dbReference type="InterPro" id="IPR016059">
    <property type="entry name" value="DNA_ligase_ATP-dep_CS"/>
</dbReference>
<dbReference type="GO" id="GO:0006310">
    <property type="term" value="P:DNA recombination"/>
    <property type="evidence" value="ECO:0007669"/>
    <property type="project" value="UniProtKB-KW"/>
</dbReference>
<evidence type="ECO:0000256" key="9">
    <source>
        <dbReference type="ARBA" id="ARBA00022840"/>
    </source>
</evidence>
<evidence type="ECO:0000256" key="12">
    <source>
        <dbReference type="ARBA" id="ARBA00023204"/>
    </source>
</evidence>
<keyword evidence="11 16" id="KW-0233">DNA recombination</keyword>
<dbReference type="PANTHER" id="PTHR45997">
    <property type="entry name" value="DNA LIGASE 4"/>
    <property type="match status" value="1"/>
</dbReference>
<dbReference type="GO" id="GO:0071897">
    <property type="term" value="P:DNA biosynthetic process"/>
    <property type="evidence" value="ECO:0007669"/>
    <property type="project" value="InterPro"/>
</dbReference>
<dbReference type="GO" id="GO:0006297">
    <property type="term" value="P:nucleotide-excision repair, DNA gap filling"/>
    <property type="evidence" value="ECO:0007669"/>
    <property type="project" value="TreeGrafter"/>
</dbReference>
<dbReference type="GO" id="GO:0003910">
    <property type="term" value="F:DNA ligase (ATP) activity"/>
    <property type="evidence" value="ECO:0007669"/>
    <property type="project" value="UniProtKB-EC"/>
</dbReference>
<dbReference type="InterPro" id="IPR012310">
    <property type="entry name" value="DNA_ligase_ATP-dep_cent"/>
</dbReference>
<keyword evidence="12 16" id="KW-0234">DNA repair</keyword>
<dbReference type="Pfam" id="PF01068">
    <property type="entry name" value="DNA_ligase_A_M"/>
    <property type="match status" value="1"/>
</dbReference>
<dbReference type="PROSITE" id="PS50160">
    <property type="entry name" value="DNA_LIGASE_A3"/>
    <property type="match status" value="1"/>
</dbReference>
<evidence type="ECO:0000256" key="5">
    <source>
        <dbReference type="ARBA" id="ARBA00022723"/>
    </source>
</evidence>
<dbReference type="InterPro" id="IPR036420">
    <property type="entry name" value="BRCT_dom_sf"/>
</dbReference>
<dbReference type="EMBL" id="JH793345">
    <property type="protein sequence ID" value="ELQ35383.1"/>
    <property type="molecule type" value="Genomic_DNA"/>
</dbReference>
<keyword evidence="4 16" id="KW-0436">Ligase</keyword>
<accession>A0AA97NS53</accession>
<evidence type="ECO:0000256" key="17">
    <source>
        <dbReference type="RuleBase" id="RU004196"/>
    </source>
</evidence>
<dbReference type="SUPFAM" id="SSF50249">
    <property type="entry name" value="Nucleic acid-binding proteins"/>
    <property type="match status" value="1"/>
</dbReference>
<dbReference type="InterPro" id="IPR036599">
    <property type="entry name" value="DNA_ligase_N_sf"/>
</dbReference>
<dbReference type="SMART" id="SM00292">
    <property type="entry name" value="BRCT"/>
    <property type="match status" value="2"/>
</dbReference>
<comment type="similarity">
    <text evidence="3 17">Belongs to the ATP-dependent DNA ligase family.</text>
</comment>
<gene>
    <name evidence="21" type="ORF">OOU_Y34scaffold00711g23</name>
</gene>
<evidence type="ECO:0000256" key="18">
    <source>
        <dbReference type="SAM" id="MobiDB-lite"/>
    </source>
</evidence>
<keyword evidence="6" id="KW-0677">Repeat</keyword>
<comment type="cofactor">
    <cofactor evidence="1">
        <name>Mg(2+)</name>
        <dbReference type="ChEBI" id="CHEBI:18420"/>
    </cofactor>
</comment>
<dbReference type="Pfam" id="PF04679">
    <property type="entry name" value="DNA_ligase_A_C"/>
    <property type="match status" value="1"/>
</dbReference>
<comment type="subcellular location">
    <subcellularLocation>
        <location evidence="2">Nucleus</location>
    </subcellularLocation>
</comment>
<name>A0AA97NS53_PYRO3</name>
<keyword evidence="5" id="KW-0479">Metal-binding</keyword>
<dbReference type="Proteomes" id="UP000011086">
    <property type="component" value="Unassembled WGS sequence"/>
</dbReference>
<evidence type="ECO:0000256" key="1">
    <source>
        <dbReference type="ARBA" id="ARBA00001946"/>
    </source>
</evidence>
<dbReference type="NCBIfam" id="TIGR00574">
    <property type="entry name" value="dnl1"/>
    <property type="match status" value="1"/>
</dbReference>
<dbReference type="GO" id="GO:0005524">
    <property type="term" value="F:ATP binding"/>
    <property type="evidence" value="ECO:0007669"/>
    <property type="project" value="UniProtKB-KW"/>
</dbReference>
<dbReference type="AlphaFoldDB" id="A0AA97NS53"/>
<proteinExistence type="inferred from homology"/>
<evidence type="ECO:0000256" key="16">
    <source>
        <dbReference type="RuleBase" id="RU000617"/>
    </source>
</evidence>
<dbReference type="InterPro" id="IPR012309">
    <property type="entry name" value="DNA_ligase_ATP-dep_C"/>
</dbReference>
<dbReference type="Gene3D" id="2.40.50.140">
    <property type="entry name" value="Nucleic acid-binding proteins"/>
    <property type="match status" value="1"/>
</dbReference>
<evidence type="ECO:0000256" key="8">
    <source>
        <dbReference type="ARBA" id="ARBA00022763"/>
    </source>
</evidence>
<dbReference type="InterPro" id="IPR012308">
    <property type="entry name" value="DNA_ligase_ATP-dep_N"/>
</dbReference>
<dbReference type="CDD" id="cd07903">
    <property type="entry name" value="Adenylation_DNA_ligase_IV"/>
    <property type="match status" value="1"/>
</dbReference>
<dbReference type="PANTHER" id="PTHR45997:SF1">
    <property type="entry name" value="DNA LIGASE 4"/>
    <property type="match status" value="1"/>
</dbReference>
<feature type="region of interest" description="Disordered" evidence="18">
    <location>
        <begin position="687"/>
        <end position="706"/>
    </location>
</feature>
<dbReference type="GO" id="GO:0003677">
    <property type="term" value="F:DNA binding"/>
    <property type="evidence" value="ECO:0007669"/>
    <property type="project" value="InterPro"/>
</dbReference>